<dbReference type="Proteomes" id="UP000000657">
    <property type="component" value="Chromosome"/>
</dbReference>
<organism evidence="5 6">
    <name type="scientific">Frankia alni (strain DSM 45986 / CECT 9034 / ACN14a)</name>
    <dbReference type="NCBI Taxonomy" id="326424"/>
    <lineage>
        <taxon>Bacteria</taxon>
        <taxon>Bacillati</taxon>
        <taxon>Actinomycetota</taxon>
        <taxon>Actinomycetes</taxon>
        <taxon>Frankiales</taxon>
        <taxon>Frankiaceae</taxon>
        <taxon>Frankia</taxon>
    </lineage>
</organism>
<dbReference type="SUPFAM" id="SSF56801">
    <property type="entry name" value="Acetyl-CoA synthetase-like"/>
    <property type="match status" value="1"/>
</dbReference>
<dbReference type="HOGENOM" id="CLU_000022_59_7_11"/>
<keyword evidence="6" id="KW-1185">Reference proteome</keyword>
<evidence type="ECO:0000313" key="5">
    <source>
        <dbReference type="EMBL" id="CAJ61712.1"/>
    </source>
</evidence>
<evidence type="ECO:0000256" key="2">
    <source>
        <dbReference type="ARBA" id="ARBA00022598"/>
    </source>
</evidence>
<evidence type="ECO:0000259" key="3">
    <source>
        <dbReference type="Pfam" id="PF00501"/>
    </source>
</evidence>
<accession>Q0RL93</accession>
<dbReference type="PANTHER" id="PTHR43201">
    <property type="entry name" value="ACYL-COA SYNTHETASE"/>
    <property type="match status" value="1"/>
</dbReference>
<dbReference type="STRING" id="326424.FRAAL3068"/>
<evidence type="ECO:0000256" key="1">
    <source>
        <dbReference type="ARBA" id="ARBA00006432"/>
    </source>
</evidence>
<dbReference type="AlphaFoldDB" id="Q0RL93"/>
<dbReference type="Gene3D" id="3.30.300.30">
    <property type="match status" value="1"/>
</dbReference>
<gene>
    <name evidence="5" type="ordered locus">FRAAL3068</name>
</gene>
<proteinExistence type="inferred from homology"/>
<feature type="domain" description="AMP-binding enzyme C-terminal" evidence="4">
    <location>
        <begin position="457"/>
        <end position="528"/>
    </location>
</feature>
<dbReference type="InterPro" id="IPR000873">
    <property type="entry name" value="AMP-dep_synth/lig_dom"/>
</dbReference>
<keyword evidence="2" id="KW-0436">Ligase</keyword>
<dbReference type="InterPro" id="IPR042099">
    <property type="entry name" value="ANL_N_sf"/>
</dbReference>
<dbReference type="Pfam" id="PF00501">
    <property type="entry name" value="AMP-binding"/>
    <property type="match status" value="1"/>
</dbReference>
<dbReference type="Gene3D" id="3.40.50.12780">
    <property type="entry name" value="N-terminal domain of ligase-like"/>
    <property type="match status" value="1"/>
</dbReference>
<reference evidence="5 6" key="1">
    <citation type="journal article" date="2007" name="Genome Res.">
        <title>Genome characteristics of facultatively symbiotic Frankia sp. strains reflect host range and host plant biogeography.</title>
        <authorList>
            <person name="Normand P."/>
            <person name="Lapierre P."/>
            <person name="Tisa L.S."/>
            <person name="Gogarten J.P."/>
            <person name="Alloisio N."/>
            <person name="Bagnarol E."/>
            <person name="Bassi C.A."/>
            <person name="Berry A.M."/>
            <person name="Bickhart D.M."/>
            <person name="Choisne N."/>
            <person name="Couloux A."/>
            <person name="Cournoyer B."/>
            <person name="Cruveiller S."/>
            <person name="Daubin V."/>
            <person name="Demange N."/>
            <person name="Francino M.P."/>
            <person name="Goltsman E."/>
            <person name="Huang Y."/>
            <person name="Kopp O.R."/>
            <person name="Labarre L."/>
            <person name="Lapidus A."/>
            <person name="Lavire C."/>
            <person name="Marechal J."/>
            <person name="Martinez M."/>
            <person name="Mastronunzio J.E."/>
            <person name="Mullin B.C."/>
            <person name="Niemann J."/>
            <person name="Pujic P."/>
            <person name="Rawnsley T."/>
            <person name="Rouy Z."/>
            <person name="Schenowitz C."/>
            <person name="Sellstedt A."/>
            <person name="Tavares F."/>
            <person name="Tomkins J.P."/>
            <person name="Vallenet D."/>
            <person name="Valverde C."/>
            <person name="Wall L.G."/>
            <person name="Wang Y."/>
            <person name="Medigue C."/>
            <person name="Benson D.R."/>
        </authorList>
    </citation>
    <scope>NUCLEOTIDE SEQUENCE [LARGE SCALE GENOMIC DNA]</scope>
    <source>
        <strain evidence="6">DSM 45986 / CECT 9034 / ACN14a</strain>
    </source>
</reference>
<evidence type="ECO:0000259" key="4">
    <source>
        <dbReference type="Pfam" id="PF13193"/>
    </source>
</evidence>
<dbReference type="PROSITE" id="PS00455">
    <property type="entry name" value="AMP_BINDING"/>
    <property type="match status" value="1"/>
</dbReference>
<feature type="domain" description="AMP-dependent synthetase/ligase" evidence="3">
    <location>
        <begin position="34"/>
        <end position="408"/>
    </location>
</feature>
<dbReference type="GO" id="GO:0006631">
    <property type="term" value="P:fatty acid metabolic process"/>
    <property type="evidence" value="ECO:0007669"/>
    <property type="project" value="TreeGrafter"/>
</dbReference>
<dbReference type="EMBL" id="CT573213">
    <property type="protein sequence ID" value="CAJ61712.1"/>
    <property type="molecule type" value="Genomic_DNA"/>
</dbReference>
<comment type="similarity">
    <text evidence="1">Belongs to the ATP-dependent AMP-binding enzyme family.</text>
</comment>
<dbReference type="InterPro" id="IPR020845">
    <property type="entry name" value="AMP-binding_CS"/>
</dbReference>
<dbReference type="InterPro" id="IPR045851">
    <property type="entry name" value="AMP-bd_C_sf"/>
</dbReference>
<dbReference type="KEGG" id="fal:FRAAL3068"/>
<dbReference type="eggNOG" id="COG0318">
    <property type="taxonomic scope" value="Bacteria"/>
</dbReference>
<name>Q0RL93_FRAAA</name>
<dbReference type="GO" id="GO:0031956">
    <property type="term" value="F:medium-chain fatty acid-CoA ligase activity"/>
    <property type="evidence" value="ECO:0007669"/>
    <property type="project" value="TreeGrafter"/>
</dbReference>
<evidence type="ECO:0000313" key="6">
    <source>
        <dbReference type="Proteomes" id="UP000000657"/>
    </source>
</evidence>
<protein>
    <submittedName>
        <fullName evidence="5">Uncharacterized protein</fullName>
    </submittedName>
</protein>
<dbReference type="Pfam" id="PF13193">
    <property type="entry name" value="AMP-binding_C"/>
    <property type="match status" value="1"/>
</dbReference>
<dbReference type="InterPro" id="IPR025110">
    <property type="entry name" value="AMP-bd_C"/>
</dbReference>
<sequence length="551" mass="59175">MLVHRLGDSYGDMRGVADWTAVADVDPSVPALLRHCATHHPARELCVFDDRRLTYGEADERSALLAGQFVAAGVGKATRVGMVFPNSPEFIIVWLAIVRIGAVAVPISTLSTGTELRSVIRHSDLALLVTADRYRNRDYPAGLESALEGLAESRGALRLHDAPYLRGVWVWGSSAPAWASALDLSTPSGVSRELLAAIEGEVSPADLVSIIYTSGSTGSPKGTMHTHNGFMRQAAKLGAIMPYRRDDRVFTPMPFFWVGGLTYTVLAAMHVGCALLGSGSTGSELLDFLERERVTYLTGWPHLLTALETDPSFPQRDLSALRGGNLLAALPPGQRPRNQVFGIALGMTETAGPHTVSHPDYPDELAGTLGPVMPGMEHRLIDPDSGTDVAPGAPGELLVRGDTLMAGFVKQEREACFDAAGWYHTGDLCSYRDDHIFFHGRLDDMIKSSGANVSPREVEAALASLPGIEQAIVVSVPDPQRVSIVGAVVVARGGATLLAEDIRRSLRGTLSEYKIPRVIRIIQPADLPVLSSTKIDRRLLAGMLSDVARSD</sequence>
<dbReference type="PANTHER" id="PTHR43201:SF5">
    <property type="entry name" value="MEDIUM-CHAIN ACYL-COA LIGASE ACSF2, MITOCHONDRIAL"/>
    <property type="match status" value="1"/>
</dbReference>